<keyword evidence="3" id="KW-0963">Cytoplasm</keyword>
<dbReference type="GO" id="GO:0051087">
    <property type="term" value="F:protein-folding chaperone binding"/>
    <property type="evidence" value="ECO:0007669"/>
    <property type="project" value="InterPro"/>
</dbReference>
<dbReference type="EMBL" id="SUVG01000002">
    <property type="protein sequence ID" value="MBE6420839.1"/>
    <property type="molecule type" value="Genomic_DNA"/>
</dbReference>
<protein>
    <recommendedName>
        <fullName evidence="3 4">Protein GrpE</fullName>
    </recommendedName>
    <alternativeName>
        <fullName evidence="3">HSP-70 cofactor</fullName>
    </alternativeName>
</protein>
<dbReference type="InterPro" id="IPR013805">
    <property type="entry name" value="GrpE_CC"/>
</dbReference>
<evidence type="ECO:0000256" key="4">
    <source>
        <dbReference type="RuleBase" id="RU000639"/>
    </source>
</evidence>
<keyword evidence="2 3" id="KW-0143">Chaperone</keyword>
<dbReference type="GO" id="GO:0005737">
    <property type="term" value="C:cytoplasm"/>
    <property type="evidence" value="ECO:0007669"/>
    <property type="project" value="UniProtKB-SubCell"/>
</dbReference>
<accession>A0A928DPQ9</accession>
<proteinExistence type="inferred from homology"/>
<evidence type="ECO:0000256" key="5">
    <source>
        <dbReference type="RuleBase" id="RU004478"/>
    </source>
</evidence>
<evidence type="ECO:0000313" key="8">
    <source>
        <dbReference type="Proteomes" id="UP000725649"/>
    </source>
</evidence>
<dbReference type="Pfam" id="PF01025">
    <property type="entry name" value="GrpE"/>
    <property type="match status" value="1"/>
</dbReference>
<comment type="similarity">
    <text evidence="1 3 5">Belongs to the GrpE family.</text>
</comment>
<dbReference type="CDD" id="cd00446">
    <property type="entry name" value="GrpE"/>
    <property type="match status" value="1"/>
</dbReference>
<evidence type="ECO:0000313" key="7">
    <source>
        <dbReference type="EMBL" id="MBE6420839.1"/>
    </source>
</evidence>
<evidence type="ECO:0000256" key="1">
    <source>
        <dbReference type="ARBA" id="ARBA00009054"/>
    </source>
</evidence>
<dbReference type="GO" id="GO:0051082">
    <property type="term" value="F:unfolded protein binding"/>
    <property type="evidence" value="ECO:0007669"/>
    <property type="project" value="TreeGrafter"/>
</dbReference>
<dbReference type="GO" id="GO:0006457">
    <property type="term" value="P:protein folding"/>
    <property type="evidence" value="ECO:0007669"/>
    <property type="project" value="InterPro"/>
</dbReference>
<reference evidence="7" key="1">
    <citation type="submission" date="2019-04" db="EMBL/GenBank/DDBJ databases">
        <title>Evolution of Biomass-Degrading Anaerobic Consortia Revealed by Metagenomics.</title>
        <authorList>
            <person name="Peng X."/>
        </authorList>
    </citation>
    <scope>NUCLEOTIDE SEQUENCE</scope>
    <source>
        <strain evidence="7">SIG66</strain>
    </source>
</reference>
<dbReference type="PROSITE" id="PS01071">
    <property type="entry name" value="GRPE"/>
    <property type="match status" value="1"/>
</dbReference>
<evidence type="ECO:0000256" key="2">
    <source>
        <dbReference type="ARBA" id="ARBA00023186"/>
    </source>
</evidence>
<dbReference type="SUPFAM" id="SSF51064">
    <property type="entry name" value="Head domain of nucleotide exchange factor GrpE"/>
    <property type="match status" value="1"/>
</dbReference>
<dbReference type="InterPro" id="IPR009012">
    <property type="entry name" value="GrpE_head"/>
</dbReference>
<sequence>MSKKHQHKPAEQAAETELEQQDLPKAEEPEVKPEEVPAEEKKPDYYDQLLRLSADFDNYRKRTEREKASFLAYGKKQLAEKLLPSYEVLLRQQELLEKKDAEGTCAEELKNFQAGFRMIVTEMEKAFKSEGIERMDVLNKPYDPDTQEVMAMVPASAEQDGLVLQEVQMGFLLDGKVLRPARVLVGQHTEG</sequence>
<comment type="caution">
    <text evidence="7">The sequence shown here is derived from an EMBL/GenBank/DDBJ whole genome shotgun (WGS) entry which is preliminary data.</text>
</comment>
<comment type="subcellular location">
    <subcellularLocation>
        <location evidence="3">Cytoplasm</location>
    </subcellularLocation>
</comment>
<gene>
    <name evidence="3" type="primary">grpE</name>
    <name evidence="7" type="ORF">E7027_01655</name>
</gene>
<dbReference type="PANTHER" id="PTHR21237:SF23">
    <property type="entry name" value="GRPE PROTEIN HOMOLOG, MITOCHONDRIAL"/>
    <property type="match status" value="1"/>
</dbReference>
<dbReference type="AlphaFoldDB" id="A0A928DPQ9"/>
<dbReference type="GO" id="GO:0000774">
    <property type="term" value="F:adenyl-nucleotide exchange factor activity"/>
    <property type="evidence" value="ECO:0007669"/>
    <property type="project" value="InterPro"/>
</dbReference>
<name>A0A928DPQ9_9BACT</name>
<dbReference type="PRINTS" id="PR00773">
    <property type="entry name" value="GRPEPROTEIN"/>
</dbReference>
<dbReference type="SUPFAM" id="SSF58014">
    <property type="entry name" value="Coiled-coil domain of nucleotide exchange factor GrpE"/>
    <property type="match status" value="1"/>
</dbReference>
<dbReference type="InterPro" id="IPR000740">
    <property type="entry name" value="GrpE"/>
</dbReference>
<dbReference type="Gene3D" id="2.30.22.10">
    <property type="entry name" value="Head domain of nucleotide exchange factor GrpE"/>
    <property type="match status" value="1"/>
</dbReference>
<dbReference type="GO" id="GO:0042803">
    <property type="term" value="F:protein homodimerization activity"/>
    <property type="evidence" value="ECO:0007669"/>
    <property type="project" value="InterPro"/>
</dbReference>
<comment type="function">
    <text evidence="3 4">Participates actively in the response to hyperosmotic and heat shock by preventing the aggregation of stress-denatured proteins, in association with DnaK and GrpE. It is the nucleotide exchange factor for DnaK and may function as a thermosensor. Unfolded proteins bind initially to DnaJ; upon interaction with the DnaJ-bound protein, DnaK hydrolyzes its bound ATP, resulting in the formation of a stable complex. GrpE releases ADP from DnaK; ATP binding to DnaK triggers the release of the substrate protein, thus completing the reaction cycle. Several rounds of ATP-dependent interactions between DnaJ, DnaK and GrpE are required for fully efficient folding.</text>
</comment>
<keyword evidence="3 4" id="KW-0346">Stress response</keyword>
<dbReference type="Gene3D" id="3.90.20.20">
    <property type="match status" value="1"/>
</dbReference>
<feature type="compositionally biased region" description="Basic and acidic residues" evidence="6">
    <location>
        <begin position="22"/>
        <end position="44"/>
    </location>
</feature>
<dbReference type="Proteomes" id="UP000725649">
    <property type="component" value="Unassembled WGS sequence"/>
</dbReference>
<evidence type="ECO:0000256" key="3">
    <source>
        <dbReference type="HAMAP-Rule" id="MF_01151"/>
    </source>
</evidence>
<organism evidence="7 8">
    <name type="scientific">Candidatus Avelusimicrobium gallicola</name>
    <dbReference type="NCBI Taxonomy" id="2562704"/>
    <lineage>
        <taxon>Bacteria</taxon>
        <taxon>Pseudomonadati</taxon>
        <taxon>Elusimicrobiota</taxon>
        <taxon>Elusimicrobia</taxon>
        <taxon>Elusimicrobiales</taxon>
        <taxon>Elusimicrobiaceae</taxon>
        <taxon>Candidatus Avelusimicrobium</taxon>
    </lineage>
</organism>
<comment type="subunit">
    <text evidence="3">Homodimer.</text>
</comment>
<dbReference type="PANTHER" id="PTHR21237">
    <property type="entry name" value="GRPE PROTEIN"/>
    <property type="match status" value="1"/>
</dbReference>
<feature type="region of interest" description="Disordered" evidence="6">
    <location>
        <begin position="1"/>
        <end position="44"/>
    </location>
</feature>
<dbReference type="HAMAP" id="MF_01151">
    <property type="entry name" value="GrpE"/>
    <property type="match status" value="1"/>
</dbReference>
<evidence type="ECO:0000256" key="6">
    <source>
        <dbReference type="SAM" id="MobiDB-lite"/>
    </source>
</evidence>